<comment type="caution">
    <text evidence="4">The sequence shown here is derived from an EMBL/GenBank/DDBJ whole genome shotgun (WGS) entry which is preliminary data.</text>
</comment>
<evidence type="ECO:0000256" key="1">
    <source>
        <dbReference type="ARBA" id="ARBA00022723"/>
    </source>
</evidence>
<protein>
    <submittedName>
        <fullName evidence="4">Metallophosphoesterase</fullName>
    </submittedName>
</protein>
<keyword evidence="1" id="KW-0479">Metal-binding</keyword>
<evidence type="ECO:0000313" key="5">
    <source>
        <dbReference type="Proteomes" id="UP001199319"/>
    </source>
</evidence>
<dbReference type="GO" id="GO:0009245">
    <property type="term" value="P:lipid A biosynthetic process"/>
    <property type="evidence" value="ECO:0007669"/>
    <property type="project" value="TreeGrafter"/>
</dbReference>
<dbReference type="GO" id="GO:0046872">
    <property type="term" value="F:metal ion binding"/>
    <property type="evidence" value="ECO:0007669"/>
    <property type="project" value="UniProtKB-KW"/>
</dbReference>
<dbReference type="Proteomes" id="UP001199319">
    <property type="component" value="Unassembled WGS sequence"/>
</dbReference>
<dbReference type="Pfam" id="PF00149">
    <property type="entry name" value="Metallophos"/>
    <property type="match status" value="1"/>
</dbReference>
<accession>A0AAE3DDN8</accession>
<dbReference type="Gene3D" id="3.60.21.10">
    <property type="match status" value="1"/>
</dbReference>
<evidence type="ECO:0000313" key="4">
    <source>
        <dbReference type="EMBL" id="MCC2127926.1"/>
    </source>
</evidence>
<feature type="domain" description="Calcineurin-like phosphoesterase" evidence="3">
    <location>
        <begin position="53"/>
        <end position="217"/>
    </location>
</feature>
<dbReference type="PANTHER" id="PTHR31302:SF31">
    <property type="entry name" value="PHOSPHODIESTERASE YAEI"/>
    <property type="match status" value="1"/>
</dbReference>
<dbReference type="SUPFAM" id="SSF56300">
    <property type="entry name" value="Metallo-dependent phosphatases"/>
    <property type="match status" value="1"/>
</dbReference>
<name>A0AAE3DDN8_9FIRM</name>
<sequence length="278" mass="30340">MAHKEQRRKKTLPLLLAALTLAGAGLWWGNYTLSVEEYAFSSSRLPPGWDGGRLVVLSDLHGRRFGRDNRRLAAAVEAAHPDVIALVGDFVDEWTDPAYLRPLLERLTALAPCYFVSGNHEWAAGKMQETAALLADCGVTWLHNGFVTLQRGGDSLLLAGIDDPNGYADQKTPQQVAREVRDAAPEGFWLLLAHRNNLFESEYAALGADLTLSGHGHGGLWRLPFTDGLLGSGGTLLPSYTNGFYTCRGAEVFVSRGLGGMVRLFNRPEVAVLTLRRA</sequence>
<dbReference type="InterPro" id="IPR051158">
    <property type="entry name" value="Metallophosphoesterase_sf"/>
</dbReference>
<dbReference type="GO" id="GO:0008758">
    <property type="term" value="F:UDP-2,3-diacylglucosamine hydrolase activity"/>
    <property type="evidence" value="ECO:0007669"/>
    <property type="project" value="TreeGrafter"/>
</dbReference>
<keyword evidence="5" id="KW-1185">Reference proteome</keyword>
<proteinExistence type="predicted"/>
<gene>
    <name evidence="4" type="ORF">LKD37_00055</name>
</gene>
<keyword evidence="2" id="KW-0378">Hydrolase</keyword>
<dbReference type="PANTHER" id="PTHR31302">
    <property type="entry name" value="TRANSMEMBRANE PROTEIN WITH METALLOPHOSPHOESTERASE DOMAIN-RELATED"/>
    <property type="match status" value="1"/>
</dbReference>
<dbReference type="GO" id="GO:0016020">
    <property type="term" value="C:membrane"/>
    <property type="evidence" value="ECO:0007669"/>
    <property type="project" value="GOC"/>
</dbReference>
<dbReference type="EMBL" id="JAJEPW010000001">
    <property type="protein sequence ID" value="MCC2127926.1"/>
    <property type="molecule type" value="Genomic_DNA"/>
</dbReference>
<organism evidence="4 5">
    <name type="scientific">Brotocaccenecus cirricatena</name>
    <dbReference type="NCBI Taxonomy" id="3064195"/>
    <lineage>
        <taxon>Bacteria</taxon>
        <taxon>Bacillati</taxon>
        <taxon>Bacillota</taxon>
        <taxon>Clostridia</taxon>
        <taxon>Eubacteriales</taxon>
        <taxon>Oscillospiraceae</taxon>
        <taxon>Brotocaccenecus</taxon>
    </lineage>
</organism>
<dbReference type="AlphaFoldDB" id="A0AAE3DDN8"/>
<dbReference type="InterPro" id="IPR004843">
    <property type="entry name" value="Calcineurin-like_PHP"/>
</dbReference>
<evidence type="ECO:0000256" key="2">
    <source>
        <dbReference type="ARBA" id="ARBA00022801"/>
    </source>
</evidence>
<dbReference type="RefSeq" id="WP_302927481.1">
    <property type="nucleotide sequence ID" value="NZ_JAJEPW010000001.1"/>
</dbReference>
<reference evidence="4" key="1">
    <citation type="submission" date="2021-10" db="EMBL/GenBank/DDBJ databases">
        <title>Anaerobic single-cell dispensing facilitates the cultivation of human gut bacteria.</title>
        <authorList>
            <person name="Afrizal A."/>
        </authorList>
    </citation>
    <scope>NUCLEOTIDE SEQUENCE</scope>
    <source>
        <strain evidence="4">CLA-AA-H272</strain>
    </source>
</reference>
<dbReference type="InterPro" id="IPR029052">
    <property type="entry name" value="Metallo-depent_PP-like"/>
</dbReference>
<evidence type="ECO:0000259" key="3">
    <source>
        <dbReference type="Pfam" id="PF00149"/>
    </source>
</evidence>